<dbReference type="InterPro" id="IPR023614">
    <property type="entry name" value="Porin_dom_sf"/>
</dbReference>
<dbReference type="AlphaFoldDB" id="A0A7X4VYP9"/>
<name>A0A7X4VYP9_9GAMM</name>
<organism evidence="1 2">
    <name type="scientific">Halomonas icarae</name>
    <dbReference type="NCBI Taxonomy" id="2691040"/>
    <lineage>
        <taxon>Bacteria</taxon>
        <taxon>Pseudomonadati</taxon>
        <taxon>Pseudomonadota</taxon>
        <taxon>Gammaproteobacteria</taxon>
        <taxon>Oceanospirillales</taxon>
        <taxon>Halomonadaceae</taxon>
        <taxon>Halomonas</taxon>
    </lineage>
</organism>
<comment type="caution">
    <text evidence="1">The sequence shown here is derived from an EMBL/GenBank/DDBJ whole genome shotgun (WGS) entry which is preliminary data.</text>
</comment>
<evidence type="ECO:0008006" key="3">
    <source>
        <dbReference type="Google" id="ProtNLM"/>
    </source>
</evidence>
<dbReference type="SUPFAM" id="SSF56935">
    <property type="entry name" value="Porins"/>
    <property type="match status" value="1"/>
</dbReference>
<dbReference type="EMBL" id="WUTS01000001">
    <property type="protein sequence ID" value="NAW12666.1"/>
    <property type="molecule type" value="Genomic_DNA"/>
</dbReference>
<dbReference type="Proteomes" id="UP000448235">
    <property type="component" value="Unassembled WGS sequence"/>
</dbReference>
<keyword evidence="2" id="KW-1185">Reference proteome</keyword>
<gene>
    <name evidence="1" type="ORF">GRB80_07385</name>
</gene>
<reference evidence="1 2" key="1">
    <citation type="submission" date="2019-12" db="EMBL/GenBank/DDBJ databases">
        <title>Draft genome sequencing of Halomonas icarensis D1-1.</title>
        <authorList>
            <person name="Pandiyan K."/>
            <person name="Kushwaha P."/>
            <person name="Gowdham M."/>
            <person name="Chakdar H."/>
            <person name="Singh A."/>
            <person name="Kumar M."/>
            <person name="Saxena A.K."/>
        </authorList>
    </citation>
    <scope>NUCLEOTIDE SEQUENCE [LARGE SCALE GENOMIC DNA]</scope>
    <source>
        <strain evidence="1 2">D1-1</strain>
    </source>
</reference>
<accession>A0A7X4VYP9</accession>
<proteinExistence type="predicted"/>
<sequence>MASEGALDTLQMHGFLSQALVITDDNNVFGPSSEDGGSLKYTEIGANVSLRPHQDLLLAAQVLSRRAGGDGRDARPVLDYGVLDYQMVSSQQRTFGIQLGRSKNPFGFYNQTRDVAFTRPSILLPQSIYFDRTRSLALSGDGVTLYHEESLPHGTLRTQIGFGKPQAEDDLRRTMRLEDTPGELEPRESTIAQIKYEHDGGRVIAALSAASAKARFEPRTSGMNSGDFHFQPWILSLQYNAELWSLTGEYAIRQSTLEGFANPFLNFDVTGESWYLQYARRFHDDWQWLVRYDSLISNRDDRSGQAYESSGAGPAHSQFADDITLGLQWNVSHRLKLAAEYHHVDGTGWLPAQDNPDPAATSRRWNMLLFQLSLRF</sequence>
<evidence type="ECO:0000313" key="1">
    <source>
        <dbReference type="EMBL" id="NAW12666.1"/>
    </source>
</evidence>
<evidence type="ECO:0000313" key="2">
    <source>
        <dbReference type="Proteomes" id="UP000448235"/>
    </source>
</evidence>
<protein>
    <recommendedName>
        <fullName evidence="3">Alginate export domain-containing protein</fullName>
    </recommendedName>
</protein>
<dbReference type="Gene3D" id="2.40.160.10">
    <property type="entry name" value="Porin"/>
    <property type="match status" value="1"/>
</dbReference>